<accession>F8WJX5</accession>
<dbReference type="CDD" id="cd00438">
    <property type="entry name" value="cupin_RmlC"/>
    <property type="match status" value="1"/>
</dbReference>
<dbReference type="PANTHER" id="PTHR21047:SF2">
    <property type="entry name" value="THYMIDINE DIPHOSPHO-4-KETO-RHAMNOSE 3,5-EPIMERASE"/>
    <property type="match status" value="1"/>
</dbReference>
<accession>D0B6N5</accession>
<dbReference type="eggNOG" id="COG1898">
    <property type="taxonomic scope" value="Bacteria"/>
</dbReference>
<dbReference type="GO" id="GO:0005829">
    <property type="term" value="C:cytosol"/>
    <property type="evidence" value="ECO:0007669"/>
    <property type="project" value="TreeGrafter"/>
</dbReference>
<evidence type="ECO:0000256" key="4">
    <source>
        <dbReference type="ARBA" id="ARBA00019595"/>
    </source>
</evidence>
<sequence length="184" mass="21078">MQKCSNRGQAHAFHSAQHQRRMVHRAGTAKDERGWFARVYCEAAFAERKLETHFPQHSLSFSREKGTLRGLHYQNEPHSETKLVTCLQGIVWDVLVDLRPHSPTYRRWAGVELSAENGVQLYIPEGCAHGFQTLTDDVLIRYMISKPYAPDHAAGIRYDDPALDIPWPEKPSVISQKDLGWPFL</sequence>
<dbReference type="GO" id="GO:0008830">
    <property type="term" value="F:dTDP-4-dehydrorhamnose 3,5-epimerase activity"/>
    <property type="evidence" value="ECO:0007669"/>
    <property type="project" value="UniProtKB-UniRule"/>
</dbReference>
<comment type="function">
    <text evidence="2 5">Catalyzes the epimerization of the C3' and C5'positions of dTDP-6-deoxy-D-xylo-4-hexulose, forming dTDP-6-deoxy-L-lyxo-4-hexulose.</text>
</comment>
<dbReference type="GO" id="GO:0019305">
    <property type="term" value="P:dTDP-rhamnose biosynthetic process"/>
    <property type="evidence" value="ECO:0007669"/>
    <property type="project" value="UniProtKB-UniRule"/>
</dbReference>
<dbReference type="AlphaFoldDB" id="F8WJX5"/>
<proteinExistence type="inferred from homology"/>
<dbReference type="Gene3D" id="2.60.120.10">
    <property type="entry name" value="Jelly Rolls"/>
    <property type="match status" value="1"/>
</dbReference>
<dbReference type="KEGG" id="bmel:DK63_2417"/>
<reference evidence="6 7" key="1">
    <citation type="journal article" date="2002" name="Proc. Natl. Acad. Sci. U.S.A.">
        <title>The genome sequence of the facultative intracellular pathogen Brucella melitensis.</title>
        <authorList>
            <person name="DelVecchio V.G."/>
            <person name="Kapatral V."/>
            <person name="Redkar R.J."/>
            <person name="Patra G."/>
            <person name="Mujer C."/>
            <person name="Los T."/>
            <person name="Ivanova N."/>
            <person name="Anderson I."/>
            <person name="Bhattacharyya A."/>
            <person name="Lykidis A."/>
            <person name="Reznik G."/>
            <person name="Jablonski L."/>
            <person name="Larsen N."/>
            <person name="D'Souza M."/>
            <person name="Bernal A."/>
            <person name="Mazur M."/>
            <person name="Goltsman E."/>
            <person name="Selkov E."/>
            <person name="Elzer P.H."/>
            <person name="Hagius S."/>
            <person name="O'Callaghan D."/>
            <person name="Letesson J.J."/>
            <person name="Haselkorn R."/>
            <person name="Kyrpides N."/>
            <person name="Overbeek R."/>
        </authorList>
    </citation>
    <scope>NUCLEOTIDE SEQUENCE [LARGE SCALE GENOMIC DNA]</scope>
    <source>
        <strain evidence="7">ATCC 23456 / CCUG 17765 / NCTC 10094 / 16M</strain>
    </source>
</reference>
<dbReference type="UniPathway" id="UPA00124"/>
<keyword evidence="7" id="KW-1185">Reference proteome</keyword>
<evidence type="ECO:0000313" key="6">
    <source>
        <dbReference type="EMBL" id="AAL54072.1"/>
    </source>
</evidence>
<dbReference type="PIR" id="AE3613">
    <property type="entry name" value="AE3613"/>
</dbReference>
<dbReference type="EMBL" id="AE008918">
    <property type="protein sequence ID" value="AAL54072.1"/>
    <property type="molecule type" value="Genomic_DNA"/>
</dbReference>
<evidence type="ECO:0000256" key="5">
    <source>
        <dbReference type="RuleBase" id="RU364069"/>
    </source>
</evidence>
<keyword evidence="5 6" id="KW-0413">Isomerase</keyword>
<dbReference type="GeneID" id="29595127"/>
<dbReference type="PANTHER" id="PTHR21047">
    <property type="entry name" value="DTDP-6-DEOXY-D-GLUCOSE-3,5 EPIMERASE"/>
    <property type="match status" value="1"/>
</dbReference>
<comment type="pathway">
    <text evidence="5">Carbohydrate biosynthesis; dTDP-L-rhamnose biosynthesis.</text>
</comment>
<organism evidence="6 7">
    <name type="scientific">Brucella melitensis biotype 1 (strain ATCC 23456 / CCUG 17765 / NCTC 10094 / 16M)</name>
    <dbReference type="NCBI Taxonomy" id="224914"/>
    <lineage>
        <taxon>Bacteria</taxon>
        <taxon>Pseudomonadati</taxon>
        <taxon>Pseudomonadota</taxon>
        <taxon>Alphaproteobacteria</taxon>
        <taxon>Hyphomicrobiales</taxon>
        <taxon>Brucellaceae</taxon>
        <taxon>Brucella/Ochrobactrum group</taxon>
        <taxon>Brucella</taxon>
    </lineage>
</organism>
<evidence type="ECO:0000256" key="3">
    <source>
        <dbReference type="ARBA" id="ARBA00012098"/>
    </source>
</evidence>
<evidence type="ECO:0000256" key="2">
    <source>
        <dbReference type="ARBA" id="ARBA00001997"/>
    </source>
</evidence>
<dbReference type="RefSeq" id="WP_004681798.1">
    <property type="nucleotide sequence ID" value="NC_003318.1"/>
</dbReference>
<dbReference type="SUPFAM" id="SSF51182">
    <property type="entry name" value="RmlC-like cupins"/>
    <property type="match status" value="1"/>
</dbReference>
<dbReference type="Proteomes" id="UP000000419">
    <property type="component" value="Chromosome II"/>
</dbReference>
<comment type="subunit">
    <text evidence="5">Homodimer.</text>
</comment>
<gene>
    <name evidence="6" type="ordered locus">BMEII0830</name>
</gene>
<dbReference type="InterPro" id="IPR014710">
    <property type="entry name" value="RmlC-like_jellyroll"/>
</dbReference>
<protein>
    <recommendedName>
        <fullName evidence="4 5">dTDP-4-dehydrorhamnose 3,5-epimerase</fullName>
        <ecNumber evidence="3 5">5.1.3.13</ecNumber>
    </recommendedName>
    <alternativeName>
        <fullName evidence="5">Thymidine diphospho-4-keto-rhamnose 3,5-epimerase</fullName>
    </alternativeName>
</protein>
<comment type="catalytic activity">
    <reaction evidence="1 5">
        <text>dTDP-4-dehydro-6-deoxy-alpha-D-glucose = dTDP-4-dehydro-beta-L-rhamnose</text>
        <dbReference type="Rhea" id="RHEA:16969"/>
        <dbReference type="ChEBI" id="CHEBI:57649"/>
        <dbReference type="ChEBI" id="CHEBI:62830"/>
        <dbReference type="EC" id="5.1.3.13"/>
    </reaction>
</comment>
<dbReference type="GO" id="GO:0016491">
    <property type="term" value="F:oxidoreductase activity"/>
    <property type="evidence" value="ECO:0007669"/>
    <property type="project" value="UniProtKB-KW"/>
</dbReference>
<dbReference type="NCBIfam" id="TIGR01221">
    <property type="entry name" value="rmlC"/>
    <property type="match status" value="1"/>
</dbReference>
<evidence type="ECO:0000256" key="1">
    <source>
        <dbReference type="ARBA" id="ARBA00001298"/>
    </source>
</evidence>
<dbReference type="InterPro" id="IPR011051">
    <property type="entry name" value="RmlC_Cupin_sf"/>
</dbReference>
<dbReference type="PATRIC" id="fig|224914.52.peg.2534"/>
<name>F8WJX5_BRUME</name>
<evidence type="ECO:0000313" key="7">
    <source>
        <dbReference type="Proteomes" id="UP000000419"/>
    </source>
</evidence>
<dbReference type="KEGG" id="bme:BMEII0830"/>
<dbReference type="Pfam" id="PF00908">
    <property type="entry name" value="dTDP_sugar_isom"/>
    <property type="match status" value="1"/>
</dbReference>
<dbReference type="EC" id="5.1.3.13" evidence="3 5"/>
<keyword evidence="6" id="KW-0560">Oxidoreductase</keyword>
<comment type="similarity">
    <text evidence="5">Belongs to the dTDP-4-dehydrorhamnose 3,5-epimerase family.</text>
</comment>
<dbReference type="InterPro" id="IPR000888">
    <property type="entry name" value="RmlC-like"/>
</dbReference>
<dbReference type="GO" id="GO:0000271">
    <property type="term" value="P:polysaccharide biosynthetic process"/>
    <property type="evidence" value="ECO:0007669"/>
    <property type="project" value="TreeGrafter"/>
</dbReference>